<reference evidence="2" key="1">
    <citation type="journal article" date="2019" name="Int. J. Syst. Evol. Microbiol.">
        <title>The Global Catalogue of Microorganisms (GCM) 10K type strain sequencing project: providing services to taxonomists for standard genome sequencing and annotation.</title>
        <authorList>
            <consortium name="The Broad Institute Genomics Platform"/>
            <consortium name="The Broad Institute Genome Sequencing Center for Infectious Disease"/>
            <person name="Wu L."/>
            <person name="Ma J."/>
        </authorList>
    </citation>
    <scope>NUCLEOTIDE SEQUENCE [LARGE SCALE GENOMIC DNA]</scope>
    <source>
        <strain evidence="2">CGMCC 1.12778</strain>
    </source>
</reference>
<gene>
    <name evidence="1" type="ORF">GCM10007170_45390</name>
</gene>
<accession>A0ABQ2AYY3</accession>
<comment type="caution">
    <text evidence="1">The sequence shown here is derived from an EMBL/GenBank/DDBJ whole genome shotgun (WGS) entry which is preliminary data.</text>
</comment>
<dbReference type="RefSeq" id="WP_268236331.1">
    <property type="nucleotide sequence ID" value="NZ_BMFW01000052.1"/>
</dbReference>
<dbReference type="Proteomes" id="UP000643279">
    <property type="component" value="Unassembled WGS sequence"/>
</dbReference>
<dbReference type="EMBL" id="BMFW01000052">
    <property type="protein sequence ID" value="GGI02809.1"/>
    <property type="molecule type" value="Genomic_DNA"/>
</dbReference>
<evidence type="ECO:0000313" key="2">
    <source>
        <dbReference type="Proteomes" id="UP000643279"/>
    </source>
</evidence>
<organism evidence="1 2">
    <name type="scientific">Arthrobacter liuii</name>
    <dbReference type="NCBI Taxonomy" id="1476996"/>
    <lineage>
        <taxon>Bacteria</taxon>
        <taxon>Bacillati</taxon>
        <taxon>Actinomycetota</taxon>
        <taxon>Actinomycetes</taxon>
        <taxon>Micrococcales</taxon>
        <taxon>Micrococcaceae</taxon>
        <taxon>Arthrobacter</taxon>
    </lineage>
</organism>
<protein>
    <submittedName>
        <fullName evidence="1">Uncharacterized protein</fullName>
    </submittedName>
</protein>
<sequence>MSWSAAGIRTAQQIGDPSGAATYRGGRVQTTFHLVKAMFRAAIS</sequence>
<keyword evidence="2" id="KW-1185">Reference proteome</keyword>
<name>A0ABQ2AYY3_9MICC</name>
<proteinExistence type="predicted"/>
<evidence type="ECO:0000313" key="1">
    <source>
        <dbReference type="EMBL" id="GGI02809.1"/>
    </source>
</evidence>